<accession>A0A6H0S215</accession>
<feature type="transmembrane region" description="Helical" evidence="5">
    <location>
        <begin position="120"/>
        <end position="142"/>
    </location>
</feature>
<dbReference type="InterPro" id="IPR020846">
    <property type="entry name" value="MFS_dom"/>
</dbReference>
<evidence type="ECO:0000313" key="8">
    <source>
        <dbReference type="Proteomes" id="UP000501849"/>
    </source>
</evidence>
<dbReference type="InterPro" id="IPR036259">
    <property type="entry name" value="MFS_trans_sf"/>
</dbReference>
<feature type="transmembrane region" description="Helical" evidence="5">
    <location>
        <begin position="185"/>
        <end position="204"/>
    </location>
</feature>
<dbReference type="CDD" id="cd17321">
    <property type="entry name" value="MFS_MMR_MDR_like"/>
    <property type="match status" value="1"/>
</dbReference>
<keyword evidence="4 5" id="KW-0472">Membrane</keyword>
<feature type="transmembrane region" description="Helical" evidence="5">
    <location>
        <begin position="29"/>
        <end position="52"/>
    </location>
</feature>
<dbReference type="Proteomes" id="UP000501849">
    <property type="component" value="Chromosome"/>
</dbReference>
<feature type="transmembrane region" description="Helical" evidence="5">
    <location>
        <begin position="375"/>
        <end position="398"/>
    </location>
</feature>
<keyword evidence="8" id="KW-1185">Reference proteome</keyword>
<feature type="transmembrane region" description="Helical" evidence="5">
    <location>
        <begin position="64"/>
        <end position="84"/>
    </location>
</feature>
<dbReference type="PANTHER" id="PTHR42718:SF42">
    <property type="entry name" value="EXPORT PROTEIN"/>
    <property type="match status" value="1"/>
</dbReference>
<name>A0A6H0S215_9MYCO</name>
<evidence type="ECO:0000256" key="2">
    <source>
        <dbReference type="ARBA" id="ARBA00022692"/>
    </source>
</evidence>
<dbReference type="GO" id="GO:0005886">
    <property type="term" value="C:plasma membrane"/>
    <property type="evidence" value="ECO:0007669"/>
    <property type="project" value="UniProtKB-SubCell"/>
</dbReference>
<sequence length="531" mass="55334">MADAPTKRPRSDEGVDNASACLSPRRRRWLLTVASLNVLLVMASMVALNAALGDVALDTSATQIQLTWIVDGYTVALACLLLPAGALGDRYGRRGALLVGLLIFTLASAAPTIWDAPWEIVAARAVAGVGAALMMPATLSLLTSAYPREERNKAVGIWAGVAGSGAIFGFLGAGVLLSFFSWQSIFYGFAGAGLLLLCLTLTLGSTRDETATPIDWRGAVLVGSAIAVFVLGVVEAPTRGWTDAVVVGCLIVSMLFSVAFTWLQLRTPHPLLDVRLFANPGFGAGALAITFLFFAMFGFFYLVMQFMQLVMGYSALQTALALAPLAVPMLAVSSTIHLYLPKIGLRFALATGLSLLAVGLLWMTTLDADTTFVDLVGPLVVSSLGLGFVMSPATSAIMTAAPDEKQGVASAVNDATRELGAAIGIAVAGSVLAAQYRDSLAPAVADLPAGPRAAATDSLSSALAVSEKLGPAGTDLARFAEAAFVHAMGQALYALCAALFVGAAALVFVSPGRQGRQWALPRRRRGRHWST</sequence>
<evidence type="ECO:0000313" key="7">
    <source>
        <dbReference type="EMBL" id="QIV81523.1"/>
    </source>
</evidence>
<feature type="transmembrane region" description="Helical" evidence="5">
    <location>
        <begin position="419"/>
        <end position="436"/>
    </location>
</feature>
<reference evidence="7 8" key="1">
    <citation type="submission" date="2019-04" db="EMBL/GenBank/DDBJ databases">
        <title>Draft, Whole-Genome Sequence of the Anthracene-degrading Mycobacterium frederiksbergense LB501T, Isolated from a Polycyclic Aromatic Hydrocarbon (PAH)-Contaminated Soil.</title>
        <authorList>
            <person name="Augelletti F."/>
        </authorList>
    </citation>
    <scope>NUCLEOTIDE SEQUENCE [LARGE SCALE GENOMIC DNA]</scope>
    <source>
        <strain evidence="7 8">LB 501T</strain>
    </source>
</reference>
<feature type="transmembrane region" description="Helical" evidence="5">
    <location>
        <begin position="240"/>
        <end position="263"/>
    </location>
</feature>
<dbReference type="AlphaFoldDB" id="A0A6H0S215"/>
<protein>
    <submittedName>
        <fullName evidence="7">MFS transporter</fullName>
    </submittedName>
</protein>
<evidence type="ECO:0000256" key="3">
    <source>
        <dbReference type="ARBA" id="ARBA00022989"/>
    </source>
</evidence>
<feature type="transmembrane region" description="Helical" evidence="5">
    <location>
        <begin position="96"/>
        <end position="114"/>
    </location>
</feature>
<feature type="transmembrane region" description="Helical" evidence="5">
    <location>
        <begin position="154"/>
        <end position="179"/>
    </location>
</feature>
<dbReference type="PANTHER" id="PTHR42718">
    <property type="entry name" value="MAJOR FACILITATOR SUPERFAMILY MULTIDRUG TRANSPORTER MFSC"/>
    <property type="match status" value="1"/>
</dbReference>
<proteinExistence type="predicted"/>
<comment type="subcellular location">
    <subcellularLocation>
        <location evidence="1">Cell membrane</location>
        <topology evidence="1">Multi-pass membrane protein</topology>
    </subcellularLocation>
</comment>
<evidence type="ECO:0000256" key="5">
    <source>
        <dbReference type="SAM" id="Phobius"/>
    </source>
</evidence>
<dbReference type="Pfam" id="PF07690">
    <property type="entry name" value="MFS_1"/>
    <property type="match status" value="1"/>
</dbReference>
<keyword evidence="2 5" id="KW-0812">Transmembrane</keyword>
<dbReference type="SUPFAM" id="SSF103473">
    <property type="entry name" value="MFS general substrate transporter"/>
    <property type="match status" value="1"/>
</dbReference>
<feature type="transmembrane region" description="Helical" evidence="5">
    <location>
        <begin position="343"/>
        <end position="363"/>
    </location>
</feature>
<feature type="transmembrane region" description="Helical" evidence="5">
    <location>
        <begin position="310"/>
        <end position="331"/>
    </location>
</feature>
<organism evidence="7 8">
    <name type="scientific">Mycolicibacterium frederiksbergense</name>
    <dbReference type="NCBI Taxonomy" id="117567"/>
    <lineage>
        <taxon>Bacteria</taxon>
        <taxon>Bacillati</taxon>
        <taxon>Actinomycetota</taxon>
        <taxon>Actinomycetes</taxon>
        <taxon>Mycobacteriales</taxon>
        <taxon>Mycobacteriaceae</taxon>
        <taxon>Mycolicibacterium</taxon>
    </lineage>
</organism>
<evidence type="ECO:0000259" key="6">
    <source>
        <dbReference type="PROSITE" id="PS50850"/>
    </source>
</evidence>
<gene>
    <name evidence="7" type="ORF">EXE63_11925</name>
</gene>
<evidence type="ECO:0000256" key="1">
    <source>
        <dbReference type="ARBA" id="ARBA00004651"/>
    </source>
</evidence>
<keyword evidence="3 5" id="KW-1133">Transmembrane helix</keyword>
<feature type="domain" description="Major facilitator superfamily (MFS) profile" evidence="6">
    <location>
        <begin position="30"/>
        <end position="514"/>
    </location>
</feature>
<dbReference type="EMBL" id="CP038799">
    <property type="protein sequence ID" value="QIV81523.1"/>
    <property type="molecule type" value="Genomic_DNA"/>
</dbReference>
<evidence type="ECO:0000256" key="4">
    <source>
        <dbReference type="ARBA" id="ARBA00023136"/>
    </source>
</evidence>
<dbReference type="KEGG" id="mfre:EXE63_11925"/>
<dbReference type="RefSeq" id="WP_168142132.1">
    <property type="nucleotide sequence ID" value="NZ_CP038799.1"/>
</dbReference>
<dbReference type="InterPro" id="IPR011701">
    <property type="entry name" value="MFS"/>
</dbReference>
<dbReference type="Gene3D" id="1.20.1720.10">
    <property type="entry name" value="Multidrug resistance protein D"/>
    <property type="match status" value="2"/>
</dbReference>
<feature type="transmembrane region" description="Helical" evidence="5">
    <location>
        <begin position="491"/>
        <end position="509"/>
    </location>
</feature>
<dbReference type="GO" id="GO:0022857">
    <property type="term" value="F:transmembrane transporter activity"/>
    <property type="evidence" value="ECO:0007669"/>
    <property type="project" value="InterPro"/>
</dbReference>
<feature type="transmembrane region" description="Helical" evidence="5">
    <location>
        <begin position="284"/>
        <end position="304"/>
    </location>
</feature>
<feature type="transmembrane region" description="Helical" evidence="5">
    <location>
        <begin position="216"/>
        <end position="234"/>
    </location>
</feature>
<dbReference type="PROSITE" id="PS50850">
    <property type="entry name" value="MFS"/>
    <property type="match status" value="1"/>
</dbReference>